<accession>A0A6V8KQF8</accession>
<gene>
    <name evidence="2" type="ORF">Phou_086590</name>
</gene>
<organism evidence="2 3">
    <name type="scientific">Phytohabitans houttuyneae</name>
    <dbReference type="NCBI Taxonomy" id="1076126"/>
    <lineage>
        <taxon>Bacteria</taxon>
        <taxon>Bacillati</taxon>
        <taxon>Actinomycetota</taxon>
        <taxon>Actinomycetes</taxon>
        <taxon>Micromonosporales</taxon>
        <taxon>Micromonosporaceae</taxon>
    </lineage>
</organism>
<protein>
    <submittedName>
        <fullName evidence="2">Uncharacterized protein</fullName>
    </submittedName>
</protein>
<evidence type="ECO:0000313" key="2">
    <source>
        <dbReference type="EMBL" id="GFJ84479.1"/>
    </source>
</evidence>
<reference evidence="2 3" key="1">
    <citation type="submission" date="2020-03" db="EMBL/GenBank/DDBJ databases">
        <title>Whole genome shotgun sequence of Phytohabitans houttuyneae NBRC 108639.</title>
        <authorList>
            <person name="Komaki H."/>
            <person name="Tamura T."/>
        </authorList>
    </citation>
    <scope>NUCLEOTIDE SEQUENCE [LARGE SCALE GENOMIC DNA]</scope>
    <source>
        <strain evidence="2 3">NBRC 108639</strain>
    </source>
</reference>
<feature type="signal peptide" evidence="1">
    <location>
        <begin position="1"/>
        <end position="31"/>
    </location>
</feature>
<keyword evidence="3" id="KW-1185">Reference proteome</keyword>
<sequence length="155" mass="16147">MHPLGSRAMIATGIRVSTVLLATLLATGACGQGEPPPPPPAPAGAVNGLGEGETVTAASLAMTDLRRRLDKHFDGPWEHLGYRLPAGTGWDALTAHYAGELGATWTEDTRYPEDGGTGYRSKVWRDGDFSAGIALVEGRPPADGAALIVLVSEDD</sequence>
<dbReference type="AlphaFoldDB" id="A0A6V8KQF8"/>
<feature type="chain" id="PRO_5028841918" evidence="1">
    <location>
        <begin position="32"/>
        <end position="155"/>
    </location>
</feature>
<dbReference type="EMBL" id="BLPF01000003">
    <property type="protein sequence ID" value="GFJ84479.1"/>
    <property type="molecule type" value="Genomic_DNA"/>
</dbReference>
<proteinExistence type="predicted"/>
<comment type="caution">
    <text evidence="2">The sequence shown here is derived from an EMBL/GenBank/DDBJ whole genome shotgun (WGS) entry which is preliminary data.</text>
</comment>
<dbReference type="PROSITE" id="PS51257">
    <property type="entry name" value="PROKAR_LIPOPROTEIN"/>
    <property type="match status" value="1"/>
</dbReference>
<evidence type="ECO:0000256" key="1">
    <source>
        <dbReference type="SAM" id="SignalP"/>
    </source>
</evidence>
<reference evidence="2 3" key="2">
    <citation type="submission" date="2020-03" db="EMBL/GenBank/DDBJ databases">
        <authorList>
            <person name="Ichikawa N."/>
            <person name="Kimura A."/>
            <person name="Kitahashi Y."/>
            <person name="Uohara A."/>
        </authorList>
    </citation>
    <scope>NUCLEOTIDE SEQUENCE [LARGE SCALE GENOMIC DNA]</scope>
    <source>
        <strain evidence="2 3">NBRC 108639</strain>
    </source>
</reference>
<dbReference type="Proteomes" id="UP000482800">
    <property type="component" value="Unassembled WGS sequence"/>
</dbReference>
<evidence type="ECO:0000313" key="3">
    <source>
        <dbReference type="Proteomes" id="UP000482800"/>
    </source>
</evidence>
<name>A0A6V8KQF8_9ACTN</name>
<keyword evidence="1" id="KW-0732">Signal</keyword>